<dbReference type="OrthoDB" id="9799173at2"/>
<dbReference type="Proteomes" id="UP000070427">
    <property type="component" value="Unassembled WGS sequence"/>
</dbReference>
<dbReference type="STRING" id="520764.AN618_21560"/>
<evidence type="ECO:0000313" key="1">
    <source>
        <dbReference type="EMBL" id="KXG74864.1"/>
    </source>
</evidence>
<comment type="caution">
    <text evidence="1">The sequence shown here is derived from an EMBL/GenBank/DDBJ whole genome shotgun (WGS) entry which is preliminary data.</text>
</comment>
<sequence>MKRYCYYCDKDVEYTVKEELIHDNIEGVEYSFVAKLAYCNGCGKEIYIAELDDENIRNANAEYKKKAGLTS</sequence>
<keyword evidence="2" id="KW-1185">Reference proteome</keyword>
<name>A0A140L2T9_9FIRM</name>
<proteinExistence type="predicted"/>
<evidence type="ECO:0000313" key="2">
    <source>
        <dbReference type="Proteomes" id="UP000070427"/>
    </source>
</evidence>
<dbReference type="AlphaFoldDB" id="A0A140L2T9"/>
<reference evidence="1 2" key="1">
    <citation type="submission" date="2015-12" db="EMBL/GenBank/DDBJ databases">
        <title>Draft genome sequnece of Fervidicola ferrireducens strain Y170.</title>
        <authorList>
            <person name="Patel B.K."/>
        </authorList>
    </citation>
    <scope>NUCLEOTIDE SEQUENCE [LARGE SCALE GENOMIC DNA]</scope>
    <source>
        <strain evidence="1 2">Y170</strain>
    </source>
</reference>
<gene>
    <name evidence="1" type="ORF">AN618_21560</name>
</gene>
<protein>
    <submittedName>
        <fullName evidence="1">Uncharacterized protein</fullName>
    </submittedName>
</protein>
<dbReference type="EMBL" id="LOED01000038">
    <property type="protein sequence ID" value="KXG74864.1"/>
    <property type="molecule type" value="Genomic_DNA"/>
</dbReference>
<dbReference type="RefSeq" id="WP_066354889.1">
    <property type="nucleotide sequence ID" value="NZ_LOED01000038.1"/>
</dbReference>
<organism evidence="1 2">
    <name type="scientific">Fervidicola ferrireducens</name>
    <dbReference type="NCBI Taxonomy" id="520764"/>
    <lineage>
        <taxon>Bacteria</taxon>
        <taxon>Bacillati</taxon>
        <taxon>Bacillota</taxon>
        <taxon>Clostridia</taxon>
        <taxon>Thermosediminibacterales</taxon>
        <taxon>Thermosediminibacteraceae</taxon>
        <taxon>Fervidicola</taxon>
    </lineage>
</organism>
<accession>A0A140L2T9</accession>
<dbReference type="InParanoid" id="A0A140L2T9"/>